<reference evidence="2 3" key="1">
    <citation type="submission" date="2019-01" db="EMBL/GenBank/DDBJ databases">
        <title>Ktedonosporobacter rubrisoli SCAWS-G2.</title>
        <authorList>
            <person name="Huang Y."/>
            <person name="Yan B."/>
        </authorList>
    </citation>
    <scope>NUCLEOTIDE SEQUENCE [LARGE SCALE GENOMIC DNA]</scope>
    <source>
        <strain evidence="2 3">SCAWS-G2</strain>
    </source>
</reference>
<dbReference type="EMBL" id="CP035758">
    <property type="protein sequence ID" value="QBD75014.1"/>
    <property type="molecule type" value="Genomic_DNA"/>
</dbReference>
<dbReference type="AlphaFoldDB" id="A0A4P6JIV2"/>
<protein>
    <submittedName>
        <fullName evidence="2">Uncharacterized protein</fullName>
    </submittedName>
</protein>
<name>A0A4P6JIV2_KTERU</name>
<evidence type="ECO:0000313" key="3">
    <source>
        <dbReference type="Proteomes" id="UP000290365"/>
    </source>
</evidence>
<keyword evidence="3" id="KW-1185">Reference proteome</keyword>
<dbReference type="KEGG" id="kbs:EPA93_02995"/>
<organism evidence="2 3">
    <name type="scientific">Ktedonosporobacter rubrisoli</name>
    <dbReference type="NCBI Taxonomy" id="2509675"/>
    <lineage>
        <taxon>Bacteria</taxon>
        <taxon>Bacillati</taxon>
        <taxon>Chloroflexota</taxon>
        <taxon>Ktedonobacteria</taxon>
        <taxon>Ktedonobacterales</taxon>
        <taxon>Ktedonosporobacteraceae</taxon>
        <taxon>Ktedonosporobacter</taxon>
    </lineage>
</organism>
<dbReference type="RefSeq" id="WP_129885613.1">
    <property type="nucleotide sequence ID" value="NZ_CP035758.1"/>
</dbReference>
<feature type="region of interest" description="Disordered" evidence="1">
    <location>
        <begin position="1"/>
        <end position="27"/>
    </location>
</feature>
<dbReference type="Proteomes" id="UP000290365">
    <property type="component" value="Chromosome"/>
</dbReference>
<evidence type="ECO:0000313" key="2">
    <source>
        <dbReference type="EMBL" id="QBD75014.1"/>
    </source>
</evidence>
<sequence>MGKDDRILDAPAQQQADERARKQEPQLSQVAQLRAQIEAELTAMQQGLTGLASGTARHHIISAKLRRVDHLTGELAHHVGEKVATDMSCQAYVRVFDAEQAEEPRHE</sequence>
<gene>
    <name evidence="2" type="ORF">EPA93_02995</name>
</gene>
<proteinExistence type="predicted"/>
<evidence type="ECO:0000256" key="1">
    <source>
        <dbReference type="SAM" id="MobiDB-lite"/>
    </source>
</evidence>
<accession>A0A4P6JIV2</accession>